<dbReference type="SUPFAM" id="SSF55729">
    <property type="entry name" value="Acyl-CoA N-acyltransferases (Nat)"/>
    <property type="match status" value="1"/>
</dbReference>
<comment type="caution">
    <text evidence="2">The sequence shown here is derived from an EMBL/GenBank/DDBJ whole genome shotgun (WGS) entry which is preliminary data.</text>
</comment>
<organism evidence="2 3">
    <name type="scientific">Paenibacillus rhizoplanae</name>
    <dbReference type="NCBI Taxonomy" id="1917181"/>
    <lineage>
        <taxon>Bacteria</taxon>
        <taxon>Bacillati</taxon>
        <taxon>Bacillota</taxon>
        <taxon>Bacilli</taxon>
        <taxon>Bacillales</taxon>
        <taxon>Paenibacillaceae</taxon>
        <taxon>Paenibacillus</taxon>
    </lineage>
</organism>
<protein>
    <submittedName>
        <fullName evidence="2">GNAT family N-acetyltransferase</fullName>
        <ecNumber evidence="2">2.3.-.-</ecNumber>
    </submittedName>
</protein>
<dbReference type="InterPro" id="IPR051531">
    <property type="entry name" value="N-acetyltransferase"/>
</dbReference>
<dbReference type="RefSeq" id="WP_209994790.1">
    <property type="nucleotide sequence ID" value="NZ_JBHSVQ010000001.1"/>
</dbReference>
<sequence length="174" mass="20278">MTHTDNRLMLRPLNAAELALALEDYAELELALGLRVTPAATLMDDEEMRYAMRVRYAKVLQDEQNYCWLTMWAIIHREQRQLIGFLILKGRPNEQGEVIVGYVIDERYRGQGYATEALRQISAWIFSHPGARWVIADTEKDNFASHRVLQHLGAELYRETEDLFWWRIARPASG</sequence>
<evidence type="ECO:0000313" key="2">
    <source>
        <dbReference type="EMBL" id="MFD2414296.1"/>
    </source>
</evidence>
<dbReference type="Proteomes" id="UP001597448">
    <property type="component" value="Unassembled WGS sequence"/>
</dbReference>
<evidence type="ECO:0000259" key="1">
    <source>
        <dbReference type="PROSITE" id="PS51186"/>
    </source>
</evidence>
<name>A0ABW5FK13_9BACL</name>
<dbReference type="Gene3D" id="3.40.630.30">
    <property type="match status" value="1"/>
</dbReference>
<dbReference type="Pfam" id="PF13302">
    <property type="entry name" value="Acetyltransf_3"/>
    <property type="match status" value="1"/>
</dbReference>
<dbReference type="CDD" id="cd04301">
    <property type="entry name" value="NAT_SF"/>
    <property type="match status" value="1"/>
</dbReference>
<keyword evidence="2" id="KW-0808">Transferase</keyword>
<dbReference type="PANTHER" id="PTHR43792">
    <property type="entry name" value="GNAT FAMILY, PUTATIVE (AFU_ORTHOLOGUE AFUA_3G00765)-RELATED-RELATED"/>
    <property type="match status" value="1"/>
</dbReference>
<gene>
    <name evidence="2" type="ORF">ACFSX3_31075</name>
</gene>
<reference evidence="3" key="1">
    <citation type="journal article" date="2019" name="Int. J. Syst. Evol. Microbiol.">
        <title>The Global Catalogue of Microorganisms (GCM) 10K type strain sequencing project: providing services to taxonomists for standard genome sequencing and annotation.</title>
        <authorList>
            <consortium name="The Broad Institute Genomics Platform"/>
            <consortium name="The Broad Institute Genome Sequencing Center for Infectious Disease"/>
            <person name="Wu L."/>
            <person name="Ma J."/>
        </authorList>
    </citation>
    <scope>NUCLEOTIDE SEQUENCE [LARGE SCALE GENOMIC DNA]</scope>
    <source>
        <strain evidence="3">CCM 8725</strain>
    </source>
</reference>
<evidence type="ECO:0000313" key="3">
    <source>
        <dbReference type="Proteomes" id="UP001597448"/>
    </source>
</evidence>
<dbReference type="EMBL" id="JBHUKY010000100">
    <property type="protein sequence ID" value="MFD2414296.1"/>
    <property type="molecule type" value="Genomic_DNA"/>
</dbReference>
<dbReference type="PANTHER" id="PTHR43792:SF13">
    <property type="entry name" value="ACETYLTRANSFERASE"/>
    <property type="match status" value="1"/>
</dbReference>
<keyword evidence="2" id="KW-0012">Acyltransferase</keyword>
<dbReference type="InterPro" id="IPR016181">
    <property type="entry name" value="Acyl_CoA_acyltransferase"/>
</dbReference>
<dbReference type="EC" id="2.3.-.-" evidence="2"/>
<dbReference type="GO" id="GO:0016746">
    <property type="term" value="F:acyltransferase activity"/>
    <property type="evidence" value="ECO:0007669"/>
    <property type="project" value="UniProtKB-KW"/>
</dbReference>
<proteinExistence type="predicted"/>
<keyword evidence="3" id="KW-1185">Reference proteome</keyword>
<feature type="domain" description="N-acetyltransferase" evidence="1">
    <location>
        <begin position="8"/>
        <end position="171"/>
    </location>
</feature>
<dbReference type="InterPro" id="IPR000182">
    <property type="entry name" value="GNAT_dom"/>
</dbReference>
<accession>A0ABW5FK13</accession>
<dbReference type="PROSITE" id="PS51186">
    <property type="entry name" value="GNAT"/>
    <property type="match status" value="1"/>
</dbReference>